<dbReference type="NCBIfam" id="NF047752">
    <property type="entry name" value="MntA_antitoxin"/>
    <property type="match status" value="1"/>
</dbReference>
<dbReference type="OrthoDB" id="51419at2157"/>
<dbReference type="Pfam" id="PF18765">
    <property type="entry name" value="Polbeta"/>
    <property type="match status" value="1"/>
</dbReference>
<dbReference type="STRING" id="224325.AF_0259"/>
<reference evidence="2 3" key="1">
    <citation type="journal article" date="1997" name="Nature">
        <title>The complete genome sequence of the hyperthermophilic, sulphate-reducing archaeon Archaeoglobus fulgidus.</title>
        <authorList>
            <person name="Klenk H.P."/>
            <person name="Clayton R.A."/>
            <person name="Tomb J."/>
            <person name="White O."/>
            <person name="Nelson K.E."/>
            <person name="Ketchum K.A."/>
            <person name="Dodson R.J."/>
            <person name="Gwinn M."/>
            <person name="Hickey E.K."/>
            <person name="Peterson J.D."/>
            <person name="Richardson D.L."/>
            <person name="Kerlavage A.R."/>
            <person name="Graham D.E."/>
            <person name="Kyrpides N.C."/>
            <person name="Fleischmann R.D."/>
            <person name="Quackenbush J."/>
            <person name="Lee N.H."/>
            <person name="Sutton G.G."/>
            <person name="Gill S."/>
            <person name="Kirkness E.F."/>
            <person name="Dougherty B.A."/>
            <person name="McKenney K."/>
            <person name="Adams M.D."/>
            <person name="Loftus B."/>
            <person name="Peterson S."/>
            <person name="Reich C.I."/>
            <person name="McNeil L.K."/>
            <person name="Badger J.H."/>
            <person name="Glodek A."/>
            <person name="Zhou L."/>
            <person name="Overbeek R."/>
            <person name="Gocayne J.D."/>
            <person name="Weidman J.F."/>
            <person name="McDonald L."/>
            <person name="Utterback T."/>
            <person name="Cotton M.D."/>
            <person name="Spriggs T."/>
            <person name="Artiach P."/>
            <person name="Kaine B.P."/>
            <person name="Sykes S.M."/>
            <person name="Sadow P.W."/>
            <person name="D'Andrea K.P."/>
            <person name="Bowman C."/>
            <person name="Fujii C."/>
            <person name="Garland S.A."/>
            <person name="Mason T.M."/>
            <person name="Olsen G.J."/>
            <person name="Fraser C.M."/>
            <person name="Smith H.O."/>
            <person name="Woese C.R."/>
            <person name="Venter J.C."/>
        </authorList>
    </citation>
    <scope>NUCLEOTIDE SEQUENCE [LARGE SCALE GENOMIC DNA]</scope>
    <source>
        <strain evidence="3">ATCC 49558 / DSM 4304 / JCM 9628 / NBRC 100126 / VC-16</strain>
    </source>
</reference>
<protein>
    <recommendedName>
        <fullName evidence="1">Polymerase beta nucleotidyltransferase domain-containing protein</fullName>
    </recommendedName>
</protein>
<sequence>MELNPKLSKIIETIKSHPKVIAIYLFGSHAKGNATPLSDIDIAVIMENPTPESEADIGSLSSPEIDVVLFHRLPLHIKHEVFKYGRELFVRDEEKLAEIKFRVMREYLDTSRMYKRISSEVLG</sequence>
<dbReference type="GeneID" id="1483471"/>
<organism evidence="2 3">
    <name type="scientific">Archaeoglobus fulgidus (strain ATCC 49558 / DSM 4304 / JCM 9628 / NBRC 100126 / VC-16)</name>
    <dbReference type="NCBI Taxonomy" id="224325"/>
    <lineage>
        <taxon>Archaea</taxon>
        <taxon>Methanobacteriati</taxon>
        <taxon>Methanobacteriota</taxon>
        <taxon>Archaeoglobi</taxon>
        <taxon>Archaeoglobales</taxon>
        <taxon>Archaeoglobaceae</taxon>
        <taxon>Archaeoglobus</taxon>
    </lineage>
</organism>
<feature type="domain" description="Polymerase beta nucleotidyltransferase" evidence="1">
    <location>
        <begin position="9"/>
        <end position="94"/>
    </location>
</feature>
<dbReference type="RefSeq" id="WP_010877770.1">
    <property type="nucleotide sequence ID" value="NC_000917.1"/>
</dbReference>
<evidence type="ECO:0000259" key="1">
    <source>
        <dbReference type="Pfam" id="PF18765"/>
    </source>
</evidence>
<dbReference type="PIR" id="C69282">
    <property type="entry name" value="C69282"/>
</dbReference>
<dbReference type="InterPro" id="IPR043519">
    <property type="entry name" value="NT_sf"/>
</dbReference>
<evidence type="ECO:0000313" key="2">
    <source>
        <dbReference type="EMBL" id="AAB90974.1"/>
    </source>
</evidence>
<gene>
    <name evidence="2" type="ordered locus">AF_0259</name>
</gene>
<dbReference type="CDD" id="cd05403">
    <property type="entry name" value="NT_KNTase_like"/>
    <property type="match status" value="1"/>
</dbReference>
<dbReference type="eggNOG" id="arCOG02105">
    <property type="taxonomic scope" value="Archaea"/>
</dbReference>
<dbReference type="Proteomes" id="UP000002199">
    <property type="component" value="Chromosome"/>
</dbReference>
<dbReference type="PANTHER" id="PTHR43852:SF4">
    <property type="entry name" value="NUCLEOTIDYLTRANSFERASE"/>
    <property type="match status" value="1"/>
</dbReference>
<dbReference type="EnsemblBacteria" id="AAB90974">
    <property type="protein sequence ID" value="AAB90974"/>
    <property type="gene ID" value="AF_0259"/>
</dbReference>
<keyword evidence="3" id="KW-1185">Reference proteome</keyword>
<dbReference type="HOGENOM" id="CLU_130257_1_2_2"/>
<dbReference type="InterPro" id="IPR041633">
    <property type="entry name" value="Polbeta"/>
</dbReference>
<dbReference type="PANTHER" id="PTHR43852">
    <property type="entry name" value="NUCLEOTIDYLTRANSFERASE"/>
    <property type="match status" value="1"/>
</dbReference>
<dbReference type="AlphaFoldDB" id="O29980"/>
<name>O29980_ARCFU</name>
<dbReference type="PaxDb" id="224325-AF_0259"/>
<accession>O29980</accession>
<dbReference type="PhylomeDB" id="O29980"/>
<dbReference type="InterPro" id="IPR052930">
    <property type="entry name" value="TA_antitoxin_MntA"/>
</dbReference>
<dbReference type="Gene3D" id="3.30.460.10">
    <property type="entry name" value="Beta Polymerase, domain 2"/>
    <property type="match status" value="1"/>
</dbReference>
<dbReference type="KEGG" id="afu:AF_0259"/>
<proteinExistence type="predicted"/>
<evidence type="ECO:0000313" key="3">
    <source>
        <dbReference type="Proteomes" id="UP000002199"/>
    </source>
</evidence>
<dbReference type="SUPFAM" id="SSF81301">
    <property type="entry name" value="Nucleotidyltransferase"/>
    <property type="match status" value="1"/>
</dbReference>
<dbReference type="EMBL" id="AE000782">
    <property type="protein sequence ID" value="AAB90974.1"/>
    <property type="molecule type" value="Genomic_DNA"/>
</dbReference>